<comment type="caution">
    <text evidence="3">The sequence shown here is derived from an EMBL/GenBank/DDBJ whole genome shotgun (WGS) entry which is preliminary data.</text>
</comment>
<proteinExistence type="predicted"/>
<evidence type="ECO:0000313" key="4">
    <source>
        <dbReference type="Proteomes" id="UP001431783"/>
    </source>
</evidence>
<gene>
    <name evidence="3" type="ORF">WA026_020232</name>
</gene>
<evidence type="ECO:0000256" key="1">
    <source>
        <dbReference type="PROSITE-ProRule" id="PRU00047"/>
    </source>
</evidence>
<organism evidence="3 4">
    <name type="scientific">Henosepilachna vigintioctopunctata</name>
    <dbReference type="NCBI Taxonomy" id="420089"/>
    <lineage>
        <taxon>Eukaryota</taxon>
        <taxon>Metazoa</taxon>
        <taxon>Ecdysozoa</taxon>
        <taxon>Arthropoda</taxon>
        <taxon>Hexapoda</taxon>
        <taxon>Insecta</taxon>
        <taxon>Pterygota</taxon>
        <taxon>Neoptera</taxon>
        <taxon>Endopterygota</taxon>
        <taxon>Coleoptera</taxon>
        <taxon>Polyphaga</taxon>
        <taxon>Cucujiformia</taxon>
        <taxon>Coccinelloidea</taxon>
        <taxon>Coccinellidae</taxon>
        <taxon>Epilachninae</taxon>
        <taxon>Epilachnini</taxon>
        <taxon>Henosepilachna</taxon>
    </lineage>
</organism>
<sequence length="198" mass="22570">MRPHPRSCCAVDFISSHDDPPKTMAVSSALRILPRSHVMSFRRHVYINPQDLANIPESLLVDFEYTQYRIILSVDNVACFKCNETGHIASKCPLKTNTADISNQFQEYMTSEASESQSILPQNINEDENPRLKRTISETLTPSPDIDITEKTFVKPNKSPKKQKAEKLVDKTKILNNLLSPTKKFRNSIKFALTYDQL</sequence>
<keyword evidence="1" id="KW-0863">Zinc-finger</keyword>
<keyword evidence="1" id="KW-0862">Zinc</keyword>
<dbReference type="PROSITE" id="PS50158">
    <property type="entry name" value="ZF_CCHC"/>
    <property type="match status" value="1"/>
</dbReference>
<dbReference type="InterPro" id="IPR001878">
    <property type="entry name" value="Znf_CCHC"/>
</dbReference>
<dbReference type="GO" id="GO:0008270">
    <property type="term" value="F:zinc ion binding"/>
    <property type="evidence" value="ECO:0007669"/>
    <property type="project" value="UniProtKB-KW"/>
</dbReference>
<dbReference type="InterPro" id="IPR036875">
    <property type="entry name" value="Znf_CCHC_sf"/>
</dbReference>
<keyword evidence="1" id="KW-0479">Metal-binding</keyword>
<feature type="domain" description="CCHC-type" evidence="2">
    <location>
        <begin position="79"/>
        <end position="93"/>
    </location>
</feature>
<dbReference type="SUPFAM" id="SSF57756">
    <property type="entry name" value="Retrovirus zinc finger-like domains"/>
    <property type="match status" value="1"/>
</dbReference>
<protein>
    <recommendedName>
        <fullName evidence="2">CCHC-type domain-containing protein</fullName>
    </recommendedName>
</protein>
<dbReference type="AlphaFoldDB" id="A0AAW1TVZ1"/>
<dbReference type="EMBL" id="JARQZJ010000014">
    <property type="protein sequence ID" value="KAK9872878.1"/>
    <property type="molecule type" value="Genomic_DNA"/>
</dbReference>
<reference evidence="3 4" key="1">
    <citation type="submission" date="2023-03" db="EMBL/GenBank/DDBJ databases">
        <title>Genome insight into feeding habits of ladybird beetles.</title>
        <authorList>
            <person name="Li H.-S."/>
            <person name="Huang Y.-H."/>
            <person name="Pang H."/>
        </authorList>
    </citation>
    <scope>NUCLEOTIDE SEQUENCE [LARGE SCALE GENOMIC DNA]</scope>
    <source>
        <strain evidence="3">SYSU_2023b</strain>
        <tissue evidence="3">Whole body</tissue>
    </source>
</reference>
<name>A0AAW1TVZ1_9CUCU</name>
<keyword evidence="4" id="KW-1185">Reference proteome</keyword>
<accession>A0AAW1TVZ1</accession>
<evidence type="ECO:0000313" key="3">
    <source>
        <dbReference type="EMBL" id="KAK9872878.1"/>
    </source>
</evidence>
<dbReference type="Proteomes" id="UP001431783">
    <property type="component" value="Unassembled WGS sequence"/>
</dbReference>
<dbReference type="Gene3D" id="4.10.60.10">
    <property type="entry name" value="Zinc finger, CCHC-type"/>
    <property type="match status" value="1"/>
</dbReference>
<dbReference type="SMART" id="SM00343">
    <property type="entry name" value="ZnF_C2HC"/>
    <property type="match status" value="1"/>
</dbReference>
<evidence type="ECO:0000259" key="2">
    <source>
        <dbReference type="PROSITE" id="PS50158"/>
    </source>
</evidence>
<dbReference type="Pfam" id="PF00098">
    <property type="entry name" value="zf-CCHC"/>
    <property type="match status" value="1"/>
</dbReference>
<dbReference type="GO" id="GO:0003676">
    <property type="term" value="F:nucleic acid binding"/>
    <property type="evidence" value="ECO:0007669"/>
    <property type="project" value="InterPro"/>
</dbReference>